<protein>
    <submittedName>
        <fullName evidence="1">Uncharacterized protein</fullName>
    </submittedName>
</protein>
<evidence type="ECO:0000313" key="1">
    <source>
        <dbReference type="EMBL" id="SDE32031.1"/>
    </source>
</evidence>
<dbReference type="Proteomes" id="UP000198757">
    <property type="component" value="Unassembled WGS sequence"/>
</dbReference>
<dbReference type="RefSeq" id="WP_090393657.1">
    <property type="nucleotide sequence ID" value="NZ_FMZO01000035.1"/>
</dbReference>
<reference evidence="2" key="1">
    <citation type="submission" date="2016-10" db="EMBL/GenBank/DDBJ databases">
        <authorList>
            <person name="Varghese N."/>
            <person name="Submissions S."/>
        </authorList>
    </citation>
    <scope>NUCLEOTIDE SEQUENCE [LARGE SCALE GENOMIC DNA]</scope>
    <source>
        <strain evidence="2">DSM 25811 / CCM 8410 / LMG 26954 / E90</strain>
    </source>
</reference>
<name>A0A1G7BY62_NIADE</name>
<keyword evidence="2" id="KW-1185">Reference proteome</keyword>
<accession>A0A1G7BY62</accession>
<proteinExistence type="predicted"/>
<dbReference type="EMBL" id="FMZO01000035">
    <property type="protein sequence ID" value="SDE32031.1"/>
    <property type="molecule type" value="Genomic_DNA"/>
</dbReference>
<dbReference type="AlphaFoldDB" id="A0A1G7BY62"/>
<gene>
    <name evidence="1" type="ORF">SAMN04487894_1355</name>
</gene>
<organism evidence="1 2">
    <name type="scientific">Niabella drilacis (strain DSM 25811 / CCM 8410 / CCUG 62505 / LMG 26954 / E90)</name>
    <dbReference type="NCBI Taxonomy" id="1285928"/>
    <lineage>
        <taxon>Bacteria</taxon>
        <taxon>Pseudomonadati</taxon>
        <taxon>Bacteroidota</taxon>
        <taxon>Chitinophagia</taxon>
        <taxon>Chitinophagales</taxon>
        <taxon>Chitinophagaceae</taxon>
        <taxon>Niabella</taxon>
    </lineage>
</organism>
<evidence type="ECO:0000313" key="2">
    <source>
        <dbReference type="Proteomes" id="UP000198757"/>
    </source>
</evidence>
<dbReference type="OrthoDB" id="795906at2"/>
<sequence length="71" mass="8133">MTKTYTVPTYPEFEHAPATLNKYIEASGIFTIMLKTGAIVHFSPGNAEAFRKWLTEHSIPDIRTQHRNLQD</sequence>